<proteinExistence type="predicted"/>
<protein>
    <submittedName>
        <fullName evidence="1">DUF6119 family protein</fullName>
    </submittedName>
</protein>
<accession>A0ABW7VPZ5</accession>
<dbReference type="RefSeq" id="WP_397059035.1">
    <property type="nucleotide sequence ID" value="NZ_JBIRYL010000001.1"/>
</dbReference>
<evidence type="ECO:0000313" key="2">
    <source>
        <dbReference type="Proteomes" id="UP001611494"/>
    </source>
</evidence>
<comment type="caution">
    <text evidence="1">The sequence shown here is derived from an EMBL/GenBank/DDBJ whole genome shotgun (WGS) entry which is preliminary data.</text>
</comment>
<name>A0ABW7VPZ5_9NOCA</name>
<dbReference type="Proteomes" id="UP001611494">
    <property type="component" value="Unassembled WGS sequence"/>
</dbReference>
<organism evidence="1 2">
    <name type="scientific">Nocardia testacea</name>
    <dbReference type="NCBI Taxonomy" id="248551"/>
    <lineage>
        <taxon>Bacteria</taxon>
        <taxon>Bacillati</taxon>
        <taxon>Actinomycetota</taxon>
        <taxon>Actinomycetes</taxon>
        <taxon>Mycobacteriales</taxon>
        <taxon>Nocardiaceae</taxon>
        <taxon>Nocardia</taxon>
    </lineage>
</organism>
<evidence type="ECO:0000313" key="1">
    <source>
        <dbReference type="EMBL" id="MFI2228687.1"/>
    </source>
</evidence>
<dbReference type="NCBIfam" id="TIGR04141">
    <property type="entry name" value="TIGR04141 family sporadically distributed protein"/>
    <property type="match status" value="1"/>
</dbReference>
<keyword evidence="2" id="KW-1185">Reference proteome</keyword>
<reference evidence="1 2" key="1">
    <citation type="submission" date="2024-10" db="EMBL/GenBank/DDBJ databases">
        <title>The Natural Products Discovery Center: Release of the First 8490 Sequenced Strains for Exploring Actinobacteria Biosynthetic Diversity.</title>
        <authorList>
            <person name="Kalkreuter E."/>
            <person name="Kautsar S.A."/>
            <person name="Yang D."/>
            <person name="Bader C.D."/>
            <person name="Teijaro C.N."/>
            <person name="Fluegel L."/>
            <person name="Davis C.M."/>
            <person name="Simpson J.R."/>
            <person name="Lauterbach L."/>
            <person name="Steele A.D."/>
            <person name="Gui C."/>
            <person name="Meng S."/>
            <person name="Li G."/>
            <person name="Viehrig K."/>
            <person name="Ye F."/>
            <person name="Su P."/>
            <person name="Kiefer A.F."/>
            <person name="Nichols A."/>
            <person name="Cepeda A.J."/>
            <person name="Yan W."/>
            <person name="Fan B."/>
            <person name="Jiang Y."/>
            <person name="Adhikari A."/>
            <person name="Zheng C.-J."/>
            <person name="Schuster L."/>
            <person name="Cowan T.M."/>
            <person name="Smanski M.J."/>
            <person name="Chevrette M.G."/>
            <person name="De Carvalho L.P.S."/>
            <person name="Shen B."/>
        </authorList>
    </citation>
    <scope>NUCLEOTIDE SEQUENCE [LARGE SCALE GENOMIC DNA]</scope>
    <source>
        <strain evidence="1 2">NPDC019377</strain>
    </source>
</reference>
<dbReference type="Pfam" id="PF19614">
    <property type="entry name" value="DUF6119"/>
    <property type="match status" value="1"/>
</dbReference>
<gene>
    <name evidence="1" type="ORF">ACH49Z_02410</name>
</gene>
<sequence>MARKPSTETRMTLYRLVGFHALAKVIREKYSEFTEERVMVGERRSVLYWGRTPDKPVKWADTVAGLSGVSVDLATGVAAAVLVIPGSVNDEAAADFAWAVTFGMGFHLLDQRYIDSGFGQKIAIRSADPARLSSITKVTLDESAKTDRSSIPVGASLRSFGFEDIGELATRVVASGIIDGIGHSGKPVMVRGADALSLPLSKQPSEFLADLDKLVEILDRAPASDELADLERLVLIKDKQLIETLDDALVDAIGAEVPNRLSIAWPHEAVDEFGLAQGFKVTGAGHKEITDGLPALADLLEPVKKAERKTWNNRLNDVAVLLYESADPNGIVSPRMPVRKWLTFEVERDDRRYFLHSGRWYLMDRSYADTVADRTREIFSRPAPISAPPKWGADIDEAAYNEQLAASLGGLLLDKKLISGETKKGKFEACDVLLKDGTFIHVKHVSSSAPASHLLAQALVSTEVLTHDKKARTDLRRRIREAAHDPKDYECKPKKVVVVLAKEKNVVDATNLFTFTQVNLGRQDRLLKSRGVDLSIVSVLKA</sequence>
<dbReference type="EMBL" id="JBIRYL010000001">
    <property type="protein sequence ID" value="MFI2228687.1"/>
    <property type="molecule type" value="Genomic_DNA"/>
</dbReference>
<dbReference type="InterPro" id="IPR026487">
    <property type="entry name" value="CHP04141"/>
</dbReference>